<dbReference type="Proteomes" id="UP000256297">
    <property type="component" value="Plasmid CBM2589_p"/>
</dbReference>
<gene>
    <name evidence="1" type="ORF">CBM2589_P90022</name>
    <name evidence="2" type="ORF">CBM2636_P10181</name>
</gene>
<dbReference type="EMBL" id="LT984815">
    <property type="protein sequence ID" value="SPD69270.1"/>
    <property type="molecule type" value="Genomic_DNA"/>
</dbReference>
<organism evidence="1">
    <name type="scientific">Cupriavidus taiwanensis</name>
    <dbReference type="NCBI Taxonomy" id="164546"/>
    <lineage>
        <taxon>Bacteria</taxon>
        <taxon>Pseudomonadati</taxon>
        <taxon>Pseudomonadota</taxon>
        <taxon>Betaproteobacteria</taxon>
        <taxon>Burkholderiales</taxon>
        <taxon>Burkholderiaceae</taxon>
        <taxon>Cupriavidus</taxon>
    </lineage>
</organism>
<proteinExistence type="predicted"/>
<reference evidence="1 3" key="1">
    <citation type="submission" date="2018-01" db="EMBL/GenBank/DDBJ databases">
        <authorList>
            <person name="Clerissi C."/>
        </authorList>
    </citation>
    <scope>NUCLEOTIDE SEQUENCE</scope>
    <source>
        <strain evidence="1">Cupriavidus taiwanensis STM 3521</strain>
        <strain evidence="2">Cupriavidus taiwanensis SWF 66322</strain>
        <plasmid evidence="2">CBM2636p</plasmid>
        <plasmid evidence="3">cbm2636p</plasmid>
    </source>
</reference>
<accession>A0A375GSF3</accession>
<dbReference type="Proteomes" id="UP000254259">
    <property type="component" value="Plasmid CBM2636p"/>
</dbReference>
<keyword evidence="2" id="KW-0614">Plasmid</keyword>
<geneLocation type="plasmid" evidence="3">
    <name>cbm2636p</name>
</geneLocation>
<evidence type="ECO:0000313" key="2">
    <source>
        <dbReference type="EMBL" id="SPD69270.1"/>
    </source>
</evidence>
<sequence length="68" mass="7690">MALDQRPHDGWADDSDRVARVAFQLLDGGIGIQLRVRDHVFQQFRLFDIGFGRLGFIPRVDHPSRSGG</sequence>
<protein>
    <submittedName>
        <fullName evidence="1">Uncharacterized protein</fullName>
    </submittedName>
</protein>
<evidence type="ECO:0000313" key="3">
    <source>
        <dbReference type="Proteomes" id="UP000254259"/>
    </source>
</evidence>
<name>A0A375GSF3_9BURK</name>
<evidence type="ECO:0000313" key="1">
    <source>
        <dbReference type="EMBL" id="SOY77399.1"/>
    </source>
</evidence>
<dbReference type="RefSeq" id="WP_018004050.1">
    <property type="nucleotide sequence ID" value="NZ_CP016951.1"/>
</dbReference>
<dbReference type="AlphaFoldDB" id="A0A375GSF3"/>
<dbReference type="EMBL" id="OFSP01000077">
    <property type="protein sequence ID" value="SOY77399.1"/>
    <property type="molecule type" value="Genomic_DNA"/>
</dbReference>
<geneLocation type="plasmid" evidence="2">
    <name>CBM2636p</name>
</geneLocation>